<accession>A0AAE3MAB0</accession>
<sequence>MFDFFGLEWVKKFNGEPARQLISEAKKYDAKQIIEFRTELYEFYSTIFNNQDPGIPIKELNSPYTLQERFIIPDILSSVKEEGFENNRETSFSISNQNEYYYDDYGYGYVEDELRRRNFNNQNEVEDSSIDIRIKTDDALITHNKNIIIGDPGAGKSSLLRYITLDILSSEPQLENISQKYGKTLPVWLPFAFITKHLSKDDSLSISEILYLWFKGFGKPHLFEIAKEALDDERLFLVIDGIDEWSSFSSAQQAISRIETIRSLYDCKILYSSRPYGFRMLKDIFTNLNSLNLAGFSKIQQRNFVEKWYNKWASLQGDTQNEDFSKTLTDNFLST</sequence>
<feature type="domain" description="NACHT" evidence="1">
    <location>
        <begin position="147"/>
        <end position="309"/>
    </location>
</feature>
<dbReference type="InterPro" id="IPR027417">
    <property type="entry name" value="P-loop_NTPase"/>
</dbReference>
<evidence type="ECO:0000313" key="3">
    <source>
        <dbReference type="Proteomes" id="UP001209229"/>
    </source>
</evidence>
<gene>
    <name evidence="2" type="ORF">OM075_24460</name>
</gene>
<protein>
    <submittedName>
        <fullName evidence="2">NACHT domain-containing protein</fullName>
    </submittedName>
</protein>
<comment type="caution">
    <text evidence="2">The sequence shown here is derived from an EMBL/GenBank/DDBJ whole genome shotgun (WGS) entry which is preliminary data.</text>
</comment>
<proteinExistence type="predicted"/>
<organism evidence="2 3">
    <name type="scientific">Plebeiibacterium sediminum</name>
    <dbReference type="NCBI Taxonomy" id="2992112"/>
    <lineage>
        <taxon>Bacteria</taxon>
        <taxon>Pseudomonadati</taxon>
        <taxon>Bacteroidota</taxon>
        <taxon>Bacteroidia</taxon>
        <taxon>Marinilabiliales</taxon>
        <taxon>Marinilabiliaceae</taxon>
        <taxon>Plebeiibacterium</taxon>
    </lineage>
</organism>
<evidence type="ECO:0000313" key="2">
    <source>
        <dbReference type="EMBL" id="MCW3789635.1"/>
    </source>
</evidence>
<dbReference type="AlphaFoldDB" id="A0AAE3MAB0"/>
<evidence type="ECO:0000259" key="1">
    <source>
        <dbReference type="Pfam" id="PF05729"/>
    </source>
</evidence>
<dbReference type="RefSeq" id="WP_301193183.1">
    <property type="nucleotide sequence ID" value="NZ_JAPDPJ010000145.1"/>
</dbReference>
<reference evidence="2" key="1">
    <citation type="submission" date="2022-10" db="EMBL/GenBank/DDBJ databases">
        <authorList>
            <person name="Yu W.X."/>
        </authorList>
    </citation>
    <scope>NUCLEOTIDE SEQUENCE</scope>
    <source>
        <strain evidence="2">AAT</strain>
    </source>
</reference>
<name>A0AAE3MAB0_9BACT</name>
<dbReference type="Gene3D" id="3.40.50.300">
    <property type="entry name" value="P-loop containing nucleotide triphosphate hydrolases"/>
    <property type="match status" value="1"/>
</dbReference>
<dbReference type="Pfam" id="PF05729">
    <property type="entry name" value="NACHT"/>
    <property type="match status" value="1"/>
</dbReference>
<dbReference type="InterPro" id="IPR007111">
    <property type="entry name" value="NACHT_NTPase"/>
</dbReference>
<keyword evidence="3" id="KW-1185">Reference proteome</keyword>
<dbReference type="SUPFAM" id="SSF52540">
    <property type="entry name" value="P-loop containing nucleoside triphosphate hydrolases"/>
    <property type="match status" value="2"/>
</dbReference>
<dbReference type="EMBL" id="JAPDPJ010000145">
    <property type="protein sequence ID" value="MCW3789635.1"/>
    <property type="molecule type" value="Genomic_DNA"/>
</dbReference>
<dbReference type="Proteomes" id="UP001209229">
    <property type="component" value="Unassembled WGS sequence"/>
</dbReference>